<dbReference type="Proteomes" id="UP000887572">
    <property type="component" value="Unplaced"/>
</dbReference>
<proteinExistence type="predicted"/>
<protein>
    <submittedName>
        <fullName evidence="2">Uncharacterized protein</fullName>
    </submittedName>
</protein>
<evidence type="ECO:0000313" key="2">
    <source>
        <dbReference type="WBParaSite" id="Gr19_v10_g12584.t1"/>
    </source>
</evidence>
<name>A0A914GZN1_GLORO</name>
<reference evidence="2" key="1">
    <citation type="submission" date="2022-11" db="UniProtKB">
        <authorList>
            <consortium name="WormBaseParasite"/>
        </authorList>
    </citation>
    <scope>IDENTIFICATION</scope>
</reference>
<dbReference type="AlphaFoldDB" id="A0A914GZN1"/>
<dbReference type="WBParaSite" id="Gr19_v10_g12584.t1">
    <property type="protein sequence ID" value="Gr19_v10_g12584.t1"/>
    <property type="gene ID" value="Gr19_v10_g12584"/>
</dbReference>
<accession>A0A914GZN1</accession>
<evidence type="ECO:0000313" key="1">
    <source>
        <dbReference type="Proteomes" id="UP000887572"/>
    </source>
</evidence>
<organism evidence="1 2">
    <name type="scientific">Globodera rostochiensis</name>
    <name type="common">Golden nematode worm</name>
    <name type="synonym">Heterodera rostochiensis</name>
    <dbReference type="NCBI Taxonomy" id="31243"/>
    <lineage>
        <taxon>Eukaryota</taxon>
        <taxon>Metazoa</taxon>
        <taxon>Ecdysozoa</taxon>
        <taxon>Nematoda</taxon>
        <taxon>Chromadorea</taxon>
        <taxon>Rhabditida</taxon>
        <taxon>Tylenchina</taxon>
        <taxon>Tylenchomorpha</taxon>
        <taxon>Tylenchoidea</taxon>
        <taxon>Heteroderidae</taxon>
        <taxon>Heteroderinae</taxon>
        <taxon>Globodera</taxon>
    </lineage>
</organism>
<sequence length="147" mass="16102">MGGVVSLVTAVVTKLIIPAAAFVGSMFFASAASRCPNALMSSHEVKWPPISRLLADKNKLGLLDSMNDAIKNGNGNAIERIGKELSALDLNYINDAFVQAAKSKLMCFRCKKKVQYLDDLCYCEISDTKCHHGTTCCTRRRIHAVTY</sequence>
<keyword evidence="1" id="KW-1185">Reference proteome</keyword>